<organism evidence="2 3">
    <name type="scientific">Succiniclasticum ruminis</name>
    <dbReference type="NCBI Taxonomy" id="40841"/>
    <lineage>
        <taxon>Bacteria</taxon>
        <taxon>Bacillati</taxon>
        <taxon>Bacillota</taxon>
        <taxon>Negativicutes</taxon>
        <taxon>Acidaminococcales</taxon>
        <taxon>Acidaminococcaceae</taxon>
        <taxon>Succiniclasticum</taxon>
    </lineage>
</organism>
<proteinExistence type="predicted"/>
<evidence type="ECO:0000313" key="3">
    <source>
        <dbReference type="Proteomes" id="UP000198943"/>
    </source>
</evidence>
<evidence type="ECO:0000313" key="2">
    <source>
        <dbReference type="EMBL" id="SDC34275.1"/>
    </source>
</evidence>
<name>A0A1G6KUV4_9FIRM</name>
<keyword evidence="1" id="KW-1133">Transmembrane helix</keyword>
<feature type="transmembrane region" description="Helical" evidence="1">
    <location>
        <begin position="12"/>
        <end position="33"/>
    </location>
</feature>
<accession>A0A1G6KUV4</accession>
<dbReference type="OrthoDB" id="9827906at2"/>
<keyword evidence="3" id="KW-1185">Reference proteome</keyword>
<gene>
    <name evidence="2" type="ORF">SAMN04487864_10594</name>
</gene>
<keyword evidence="1" id="KW-0812">Transmembrane</keyword>
<keyword evidence="1" id="KW-0472">Membrane</keyword>
<dbReference type="EMBL" id="FMYW01000005">
    <property type="protein sequence ID" value="SDC34275.1"/>
    <property type="molecule type" value="Genomic_DNA"/>
</dbReference>
<evidence type="ECO:0000256" key="1">
    <source>
        <dbReference type="SAM" id="Phobius"/>
    </source>
</evidence>
<protein>
    <recommendedName>
        <fullName evidence="4">Prepilin-type N-terminal cleavage/methylation domain-containing protein</fullName>
    </recommendedName>
</protein>
<sequence>MAVLRRKPRDNGFLLAEWLAGIFLYGVFFSGLYTGISGYERVLATVQVENAAREFAEDILRTRERALAGSALGFVELSSGRKGYRVYRRPNLVDKKRDFASAGSSALQFSSIPAYIIKFSVNGSPSATGVFVLQHEKFRSVQAKVSLQPVTGRVRVERVSL</sequence>
<evidence type="ECO:0008006" key="4">
    <source>
        <dbReference type="Google" id="ProtNLM"/>
    </source>
</evidence>
<dbReference type="RefSeq" id="WP_093730028.1">
    <property type="nucleotide sequence ID" value="NZ_FMYW01000005.1"/>
</dbReference>
<reference evidence="3" key="1">
    <citation type="submission" date="2016-10" db="EMBL/GenBank/DDBJ databases">
        <authorList>
            <person name="Varghese N."/>
            <person name="Submissions S."/>
        </authorList>
    </citation>
    <scope>NUCLEOTIDE SEQUENCE [LARGE SCALE GENOMIC DNA]</scope>
    <source>
        <strain evidence="3">DSM 11005</strain>
    </source>
</reference>
<dbReference type="AlphaFoldDB" id="A0A1G6KUV4"/>
<dbReference type="Proteomes" id="UP000198943">
    <property type="component" value="Unassembled WGS sequence"/>
</dbReference>